<dbReference type="Proteomes" id="UP000813215">
    <property type="component" value="Unassembled WGS sequence"/>
</dbReference>
<evidence type="ECO:0000256" key="1">
    <source>
        <dbReference type="ARBA" id="ARBA00022679"/>
    </source>
</evidence>
<keyword evidence="2" id="KW-0489">Methyltransferase</keyword>
<sequence>MRNGYAIFKQKSVSPVAYQTIHDAVESIEGFMIPGQEEYLFNKVKSLPEDAVIVEIGSFKGRSTVAMGYACIGTNRKIYAIDTWDGNDSDFAERQFFEIWQPNIQANDLEEYILPLRGYSHDVLKDWQELTNGKAIDFIFIDGSHQYLDVLKDFEMSFPLVKHGGWIAFHDVIYTWPGPERVWYKTAKYILDNHEYSSSLACGQKNLTATNSSLTTGLPIHFFTIVLNGQPFIRYHIEIFKQLPFKWHWHIVEGVADLKHDTSWSVKLGGCISDEIHQNGRSCDGTTEYLDELAELYPDNITIYRQSEGVFWDGKREMVNAPLANIQEKCLLWQIDVDELWTLEQICTAREIFISNPEKTPAFYWCWYFVGEQLIISTRNCYAQNPQQEWLRTWRFKPGYIWAAHEPPVLVEPLADGQYKNIANTNPFLHHETEHHGLVFQHFAYVTQKQLRFKEKYYGYSNAIAQWISLQKNTKFPILLREYFPWVQDATQVDIANRQGIVPIAQRDNDNNNWRFLQPEEVQQQIAQVSKISPIIIVDGVFFQLYQTGIARVWKSLLEEWSNNEFSKHIIVIDRAGTAPKIPGIKYLNVPAYDYNRINTEREFLQQICDQEGADLFISSYYTTPIKTPSVFMAYDMIPEVMGWDMNHPMWRDKQQAIKDASAYIAISKNTALDLAKCFNHISLESVTIAYCGISSTFKQSTSENISFFKTKYGITKPYFLLAGIGTGYKNSILFFQAFSQLVSSYGFDIVVTGSGGLLESQFRSCTFGSVVHMLQLNDEELAIAYSGAIALVYPSKYEGFGLPVLEAMACGCPVITCPNASIPEVAGEAAIYINYDDVYKLANALCEVQKPSVRQSLIAAGLEQAKKFSWSKMAEIVSSALIDVTLLSLNLKDINLIIFPDWLQPEEFISLELAQVIKTLATHSDSSNMTLLIDTNNIATEDADLLLSSVTMSLLMEEDLDITDGLEISLVGNLTEIQWKVLLPRLHGRIVLPNENKQALIQAKADTLTSYELASFSHL</sequence>
<dbReference type="EMBL" id="JAHHHW010000066">
    <property type="protein sequence ID" value="MBW4431334.1"/>
    <property type="molecule type" value="Genomic_DNA"/>
</dbReference>
<dbReference type="Gene3D" id="3.40.50.150">
    <property type="entry name" value="Vaccinia Virus protein VP39"/>
    <property type="match status" value="1"/>
</dbReference>
<dbReference type="AlphaFoldDB" id="A0A9E3H6D2"/>
<name>A0A9E3H6D2_9NOST</name>
<dbReference type="SUPFAM" id="SSF53335">
    <property type="entry name" value="S-adenosyl-L-methionine-dependent methyltransferases"/>
    <property type="match status" value="1"/>
</dbReference>
<dbReference type="GO" id="GO:0008168">
    <property type="term" value="F:methyltransferase activity"/>
    <property type="evidence" value="ECO:0007669"/>
    <property type="project" value="UniProtKB-KW"/>
</dbReference>
<dbReference type="PANTHER" id="PTHR46401:SF2">
    <property type="entry name" value="GLYCOSYLTRANSFERASE WBBK-RELATED"/>
    <property type="match status" value="1"/>
</dbReference>
<comment type="caution">
    <text evidence="2">The sequence shown here is derived from an EMBL/GenBank/DDBJ whole genome shotgun (WGS) entry which is preliminary data.</text>
</comment>
<dbReference type="Gene3D" id="3.40.50.2000">
    <property type="entry name" value="Glycogen Phosphorylase B"/>
    <property type="match status" value="2"/>
</dbReference>
<accession>A0A9E3H6D2</accession>
<dbReference type="GO" id="GO:0032259">
    <property type="term" value="P:methylation"/>
    <property type="evidence" value="ECO:0007669"/>
    <property type="project" value="UniProtKB-KW"/>
</dbReference>
<dbReference type="GO" id="GO:0016757">
    <property type="term" value="F:glycosyltransferase activity"/>
    <property type="evidence" value="ECO:0007669"/>
    <property type="project" value="TreeGrafter"/>
</dbReference>
<dbReference type="Pfam" id="PF13692">
    <property type="entry name" value="Glyco_trans_1_4"/>
    <property type="match status" value="1"/>
</dbReference>
<dbReference type="SUPFAM" id="SSF53756">
    <property type="entry name" value="UDP-Glycosyltransferase/glycogen phosphorylase"/>
    <property type="match status" value="1"/>
</dbReference>
<dbReference type="PANTHER" id="PTHR46401">
    <property type="entry name" value="GLYCOSYLTRANSFERASE WBBK-RELATED"/>
    <property type="match status" value="1"/>
</dbReference>
<dbReference type="Pfam" id="PF13578">
    <property type="entry name" value="Methyltransf_24"/>
    <property type="match status" value="1"/>
</dbReference>
<reference evidence="2" key="1">
    <citation type="submission" date="2021-05" db="EMBL/GenBank/DDBJ databases">
        <authorList>
            <person name="Pietrasiak N."/>
            <person name="Ward R."/>
            <person name="Stajich J.E."/>
            <person name="Kurbessoian T."/>
        </authorList>
    </citation>
    <scope>NUCLEOTIDE SEQUENCE</scope>
    <source>
        <strain evidence="2">HA4357-MV3</strain>
    </source>
</reference>
<dbReference type="GO" id="GO:0009103">
    <property type="term" value="P:lipopolysaccharide biosynthetic process"/>
    <property type="evidence" value="ECO:0007669"/>
    <property type="project" value="TreeGrafter"/>
</dbReference>
<protein>
    <submittedName>
        <fullName evidence="2">Class I SAM-dependent methyltransferase</fullName>
        <ecNumber evidence="2">2.1.1.-</ecNumber>
    </submittedName>
</protein>
<dbReference type="EC" id="2.1.1.-" evidence="2"/>
<dbReference type="InterPro" id="IPR029063">
    <property type="entry name" value="SAM-dependent_MTases_sf"/>
</dbReference>
<organism evidence="2 3">
    <name type="scientific">Pelatocladus maniniholoensis HA4357-MV3</name>
    <dbReference type="NCBI Taxonomy" id="1117104"/>
    <lineage>
        <taxon>Bacteria</taxon>
        <taxon>Bacillati</taxon>
        <taxon>Cyanobacteriota</taxon>
        <taxon>Cyanophyceae</taxon>
        <taxon>Nostocales</taxon>
        <taxon>Nostocaceae</taxon>
        <taxon>Pelatocladus</taxon>
    </lineage>
</organism>
<keyword evidence="1 2" id="KW-0808">Transferase</keyword>
<reference evidence="2" key="2">
    <citation type="journal article" date="2022" name="Microbiol. Resour. Announc.">
        <title>Metagenome Sequencing to Explore Phylogenomics of Terrestrial Cyanobacteria.</title>
        <authorList>
            <person name="Ward R.D."/>
            <person name="Stajich J.E."/>
            <person name="Johansen J.R."/>
            <person name="Huntemann M."/>
            <person name="Clum A."/>
            <person name="Foster B."/>
            <person name="Foster B."/>
            <person name="Roux S."/>
            <person name="Palaniappan K."/>
            <person name="Varghese N."/>
            <person name="Mukherjee S."/>
            <person name="Reddy T.B.K."/>
            <person name="Daum C."/>
            <person name="Copeland A."/>
            <person name="Chen I.A."/>
            <person name="Ivanova N.N."/>
            <person name="Kyrpides N.C."/>
            <person name="Shapiro N."/>
            <person name="Eloe-Fadrosh E.A."/>
            <person name="Pietrasiak N."/>
        </authorList>
    </citation>
    <scope>NUCLEOTIDE SEQUENCE</scope>
    <source>
        <strain evidence="2">HA4357-MV3</strain>
    </source>
</reference>
<dbReference type="CDD" id="cd03809">
    <property type="entry name" value="GT4_MtfB-like"/>
    <property type="match status" value="1"/>
</dbReference>
<evidence type="ECO:0000313" key="2">
    <source>
        <dbReference type="EMBL" id="MBW4431334.1"/>
    </source>
</evidence>
<proteinExistence type="predicted"/>
<gene>
    <name evidence="2" type="ORF">KME28_06300</name>
</gene>
<evidence type="ECO:0000313" key="3">
    <source>
        <dbReference type="Proteomes" id="UP000813215"/>
    </source>
</evidence>